<gene>
    <name evidence="1" type="ORF">PY05387</name>
</gene>
<evidence type="ECO:0000313" key="2">
    <source>
        <dbReference type="Proteomes" id="UP000008553"/>
    </source>
</evidence>
<dbReference type="EMBL" id="AABL01001702">
    <property type="protein sequence ID" value="EAA17403.1"/>
    <property type="molecule type" value="Genomic_DNA"/>
</dbReference>
<accession>Q7RDN5</accession>
<organism evidence="1 2">
    <name type="scientific">Plasmodium yoelii yoelii</name>
    <dbReference type="NCBI Taxonomy" id="73239"/>
    <lineage>
        <taxon>Eukaryota</taxon>
        <taxon>Sar</taxon>
        <taxon>Alveolata</taxon>
        <taxon>Apicomplexa</taxon>
        <taxon>Aconoidasida</taxon>
        <taxon>Haemosporida</taxon>
        <taxon>Plasmodiidae</taxon>
        <taxon>Plasmodium</taxon>
        <taxon>Plasmodium (Vinckeia)</taxon>
    </lineage>
</organism>
<reference evidence="1 2" key="1">
    <citation type="journal article" date="2002" name="Nature">
        <title>Genome sequence and comparative analysis of the model rodent malaria parasite Plasmodium yoelii yoelii.</title>
        <authorList>
            <person name="Carlton J.M."/>
            <person name="Angiuoli S.V."/>
            <person name="Suh B.B."/>
            <person name="Kooij T.W."/>
            <person name="Pertea M."/>
            <person name="Silva J.C."/>
            <person name="Ermolaeva M.D."/>
            <person name="Allen J.E."/>
            <person name="Selengut J.D."/>
            <person name="Koo H.L."/>
            <person name="Peterson J.D."/>
            <person name="Pop M."/>
            <person name="Kosack D.S."/>
            <person name="Shumway M.F."/>
            <person name="Bidwell S.L."/>
            <person name="Shallom S.J."/>
            <person name="van Aken S.E."/>
            <person name="Riedmuller S.B."/>
            <person name="Feldblyum T.V."/>
            <person name="Cho J.K."/>
            <person name="Quackenbush J."/>
            <person name="Sedegah M."/>
            <person name="Shoaibi A."/>
            <person name="Cummings L.M."/>
            <person name="Florens L."/>
            <person name="Yates J.R."/>
            <person name="Raine J.D."/>
            <person name="Sinden R.E."/>
            <person name="Harris M.A."/>
            <person name="Cunningham D.A."/>
            <person name="Preiser P.R."/>
            <person name="Bergman L.W."/>
            <person name="Vaidya A.B."/>
            <person name="van Lin L.H."/>
            <person name="Janse C.J."/>
            <person name="Waters A.P."/>
            <person name="Smith H.O."/>
            <person name="White O.R."/>
            <person name="Salzberg S.L."/>
            <person name="Venter J.C."/>
            <person name="Fraser C.M."/>
            <person name="Hoffman S.L."/>
            <person name="Gardner M.J."/>
            <person name="Carucci D.J."/>
        </authorList>
    </citation>
    <scope>NUCLEOTIDE SEQUENCE [LARGE SCALE GENOMIC DNA]</scope>
    <source>
        <strain evidence="1 2">17XNL</strain>
    </source>
</reference>
<dbReference type="AlphaFoldDB" id="Q7RDN5"/>
<dbReference type="STRING" id="73239.Q7RDN5"/>
<dbReference type="PaxDb" id="73239-Q7RDN5"/>
<evidence type="ECO:0000313" key="1">
    <source>
        <dbReference type="EMBL" id="EAA17403.1"/>
    </source>
</evidence>
<proteinExistence type="predicted"/>
<name>Q7RDN5_PLAYO</name>
<protein>
    <submittedName>
        <fullName evidence="1">Uncharacterized protein</fullName>
    </submittedName>
</protein>
<comment type="caution">
    <text evidence="1">The sequence shown here is derived from an EMBL/GenBank/DDBJ whole genome shotgun (WGS) entry which is preliminary data.</text>
</comment>
<dbReference type="Proteomes" id="UP000008553">
    <property type="component" value="Unassembled WGS sequence"/>
</dbReference>
<sequence length="198" mass="23576">MNFSCLDKYLHINSIKAHKFYIALNQLRISLINILRSFSNNNNNNNNFSILYNLSILNVPPNKFHFITLPKNKEKYHSCNNYSYFDDILYNNQNKLYPFYICTCDTYSFISIKKYIQTNKTFMLIQREFININLYPLRLLNIIVISKNMFYIFTEKDKKLNITSIKVKYDGSQKKILNNGEDMREISNLSGKHLSKPY</sequence>
<keyword evidence="2" id="KW-1185">Reference proteome</keyword>
<dbReference type="InParanoid" id="Q7RDN5"/>